<evidence type="ECO:0000313" key="1">
    <source>
        <dbReference type="EMBL" id="GIY71427.1"/>
    </source>
</evidence>
<comment type="caution">
    <text evidence="1">The sequence shown here is derived from an EMBL/GenBank/DDBJ whole genome shotgun (WGS) entry which is preliminary data.</text>
</comment>
<name>A0AAV4VMG5_CAEEX</name>
<evidence type="ECO:0000313" key="2">
    <source>
        <dbReference type="Proteomes" id="UP001054945"/>
    </source>
</evidence>
<proteinExistence type="predicted"/>
<dbReference type="AlphaFoldDB" id="A0AAV4VMG5"/>
<accession>A0AAV4VMG5</accession>
<dbReference type="Proteomes" id="UP001054945">
    <property type="component" value="Unassembled WGS sequence"/>
</dbReference>
<protein>
    <submittedName>
        <fullName evidence="1">Uncharacterized protein</fullName>
    </submittedName>
</protein>
<organism evidence="1 2">
    <name type="scientific">Caerostris extrusa</name>
    <name type="common">Bark spider</name>
    <name type="synonym">Caerostris bankana</name>
    <dbReference type="NCBI Taxonomy" id="172846"/>
    <lineage>
        <taxon>Eukaryota</taxon>
        <taxon>Metazoa</taxon>
        <taxon>Ecdysozoa</taxon>
        <taxon>Arthropoda</taxon>
        <taxon>Chelicerata</taxon>
        <taxon>Arachnida</taxon>
        <taxon>Araneae</taxon>
        <taxon>Araneomorphae</taxon>
        <taxon>Entelegynae</taxon>
        <taxon>Araneoidea</taxon>
        <taxon>Araneidae</taxon>
        <taxon>Caerostris</taxon>
    </lineage>
</organism>
<keyword evidence="2" id="KW-1185">Reference proteome</keyword>
<sequence length="158" mass="17906">MAVYSKKETRAELFIVSNFRLLMQRAFSENDFDFWLNSISCSLCYSQSIPSPKSCDYELRFTFHLQQYYTAAGRNSEEKKTPLLVRCKAASIQIRIRLIEALPKVEKNGNTCSLVTRKGCEHKAGCVPFLSIDFYNGGVVILEGLAVIVFERCPCIGI</sequence>
<dbReference type="EMBL" id="BPLR01014806">
    <property type="protein sequence ID" value="GIY71427.1"/>
    <property type="molecule type" value="Genomic_DNA"/>
</dbReference>
<gene>
    <name evidence="1" type="ORF">CEXT_286481</name>
</gene>
<reference evidence="1 2" key="1">
    <citation type="submission" date="2021-06" db="EMBL/GenBank/DDBJ databases">
        <title>Caerostris extrusa draft genome.</title>
        <authorList>
            <person name="Kono N."/>
            <person name="Arakawa K."/>
        </authorList>
    </citation>
    <scope>NUCLEOTIDE SEQUENCE [LARGE SCALE GENOMIC DNA]</scope>
</reference>